<keyword evidence="1" id="KW-0378">Hydrolase</keyword>
<evidence type="ECO:0000313" key="2">
    <source>
        <dbReference type="Proteomes" id="UP000245626"/>
    </source>
</evidence>
<organism evidence="1 2">
    <name type="scientific">Violaceomyces palustris</name>
    <dbReference type="NCBI Taxonomy" id="1673888"/>
    <lineage>
        <taxon>Eukaryota</taxon>
        <taxon>Fungi</taxon>
        <taxon>Dikarya</taxon>
        <taxon>Basidiomycota</taxon>
        <taxon>Ustilaginomycotina</taxon>
        <taxon>Ustilaginomycetes</taxon>
        <taxon>Violaceomycetales</taxon>
        <taxon>Violaceomycetaceae</taxon>
        <taxon>Violaceomyces</taxon>
    </lineage>
</organism>
<name>A0ACD0NMR3_9BASI</name>
<reference evidence="1 2" key="1">
    <citation type="journal article" date="2018" name="Mol. Biol. Evol.">
        <title>Broad Genomic Sampling Reveals a Smut Pathogenic Ancestry of the Fungal Clade Ustilaginomycotina.</title>
        <authorList>
            <person name="Kijpornyongpan T."/>
            <person name="Mondo S.J."/>
            <person name="Barry K."/>
            <person name="Sandor L."/>
            <person name="Lee J."/>
            <person name="Lipzen A."/>
            <person name="Pangilinan J."/>
            <person name="LaButti K."/>
            <person name="Hainaut M."/>
            <person name="Henrissat B."/>
            <person name="Grigoriev I.V."/>
            <person name="Spatafora J.W."/>
            <person name="Aime M.C."/>
        </authorList>
    </citation>
    <scope>NUCLEOTIDE SEQUENCE [LARGE SCALE GENOMIC DNA]</scope>
    <source>
        <strain evidence="1 2">SA 807</strain>
    </source>
</reference>
<evidence type="ECO:0000313" key="1">
    <source>
        <dbReference type="EMBL" id="PWN47106.1"/>
    </source>
</evidence>
<proteinExistence type="predicted"/>
<dbReference type="EMBL" id="KZ820544">
    <property type="protein sequence ID" value="PWN47106.1"/>
    <property type="molecule type" value="Genomic_DNA"/>
</dbReference>
<dbReference type="Proteomes" id="UP000245626">
    <property type="component" value="Unassembled WGS sequence"/>
</dbReference>
<accession>A0ACD0NMR3</accession>
<protein>
    <submittedName>
        <fullName evidence="1">P-loop containing nucleoside triphosphate hydrolase protein</fullName>
    </submittedName>
</protein>
<gene>
    <name evidence="1" type="ORF">IE53DRAFT_349746</name>
</gene>
<sequence length="258" mass="29090">MYHLLSGLYAEWTRKEQFNILILGLQSVGKTSVLEKVKSIYLRTPPPSPQRITPTVGQNVFNLSLPSSNLHFWDLGGSKSVRSLWQKYFEESHALVWVVDARLWDDLARGDENPTIGYSAYDKIKKGKGKANYDDDQAMSEQREESWTTLAGLMAHPSLEGLPVLILANKVDDASSSSLSTSFPADHARNPKHIKSWFQARMEGLVEKDIDIDSRDDISRRARRNGYWTTSSPLDKEENLNGDKGYEWEVIGTSAIDG</sequence>
<keyword evidence="2" id="KW-1185">Reference proteome</keyword>